<gene>
    <name evidence="8" type="ORF">BCR37DRAFT_390201</name>
</gene>
<dbReference type="STRING" id="56484.A0A1Y2FUN9"/>
<sequence>MTEIQSHHSPAQQPSSNISYLSVHEVFKSNSIADIRSLEIQLRDQAAQRRTDLQVLVGESYRDLLTTADTLVRMRDETLTLRAELATLTGRCDEEGLRRVIANGTRLFVPQAQRRQQVLISFLRDVRGLILSLASQGDVLTACQVWVLAEACSKTMPMPLHLKQSLISAKRLLMKFIDHVDDVAVFATAHCQLHSSTLAECLRQWLTLQPARWRGCLTLNSLAKAIITTTEQLRHFARLADPFEDASKQILANTVAKLPELDGPLIKACLPSDLAKQRVGLPPANLSHSEIQASFETWLKAETAAIQCIIQECLLAQDDSMEDVLLAAKQVRGFLDEASQDALYIQLFSPAVDHFIATVLDRSLVGFAQVRETLTALVSSVPQDTQQMSLLSASVPWQQRELHSFVTTTRRIVRGDLVTEPFAAFDKSYRDVSRAVAAHLTSLSTNKTFQQGGYKDAYSSRVEAALVDLLQLLQELSLTVQHNKPALIQISRVLAYICKTAPIPLDGQAAQVTIAEKLVTFLPESLPLVLAKELVAPDEAGLPSLPSPACSASLVACCRLLESWGVDVVGPGLRAEVRQRITVSIEEALEREQLVAVDETDEASVLPQHRPSAPPTPLLAPIQPGEPLTSQAAFDALFVSALLSLNLEARVARAAQANGVDTKQMESAVTSAVTKSRLFYKTLIA</sequence>
<dbReference type="EMBL" id="MCFI01000001">
    <property type="protein sequence ID" value="ORY87669.1"/>
    <property type="molecule type" value="Genomic_DNA"/>
</dbReference>
<accession>A0A1Y2FUN9</accession>
<evidence type="ECO:0000256" key="7">
    <source>
        <dbReference type="ARBA" id="ARBA00023136"/>
    </source>
</evidence>
<dbReference type="PANTHER" id="PTHR31658:SF0">
    <property type="entry name" value="CONSERVED OLIGOMERIC GOLGI COMPLEX SUBUNIT 1"/>
    <property type="match status" value="1"/>
</dbReference>
<keyword evidence="6" id="KW-0333">Golgi apparatus</keyword>
<dbReference type="Pfam" id="PF08700">
    <property type="entry name" value="VPS51_Exo84_N"/>
    <property type="match status" value="1"/>
</dbReference>
<evidence type="ECO:0000256" key="4">
    <source>
        <dbReference type="ARBA" id="ARBA00022448"/>
    </source>
</evidence>
<evidence type="ECO:0000256" key="1">
    <source>
        <dbReference type="ARBA" id="ARBA00004395"/>
    </source>
</evidence>
<keyword evidence="7" id="KW-0472">Membrane</keyword>
<evidence type="ECO:0000256" key="2">
    <source>
        <dbReference type="ARBA" id="ARBA00006653"/>
    </source>
</evidence>
<keyword evidence="9" id="KW-1185">Reference proteome</keyword>
<evidence type="ECO:0000256" key="6">
    <source>
        <dbReference type="ARBA" id="ARBA00023034"/>
    </source>
</evidence>
<dbReference type="GeneID" id="63787410"/>
<comment type="similarity">
    <text evidence="2">Belongs to the COG1 family.</text>
</comment>
<dbReference type="GO" id="GO:0006891">
    <property type="term" value="P:intra-Golgi vesicle-mediated transport"/>
    <property type="evidence" value="ECO:0007669"/>
    <property type="project" value="InterPro"/>
</dbReference>
<dbReference type="GO" id="GO:0015031">
    <property type="term" value="P:protein transport"/>
    <property type="evidence" value="ECO:0007669"/>
    <property type="project" value="UniProtKB-KW"/>
</dbReference>
<keyword evidence="4" id="KW-0813">Transport</keyword>
<dbReference type="InterPro" id="IPR033370">
    <property type="entry name" value="COG1"/>
</dbReference>
<proteinExistence type="inferred from homology"/>
<organism evidence="8 9">
    <name type="scientific">Protomyces lactucae-debilis</name>
    <dbReference type="NCBI Taxonomy" id="2754530"/>
    <lineage>
        <taxon>Eukaryota</taxon>
        <taxon>Fungi</taxon>
        <taxon>Dikarya</taxon>
        <taxon>Ascomycota</taxon>
        <taxon>Taphrinomycotina</taxon>
        <taxon>Taphrinomycetes</taxon>
        <taxon>Taphrinales</taxon>
        <taxon>Protomycetaceae</taxon>
        <taxon>Protomyces</taxon>
    </lineage>
</organism>
<evidence type="ECO:0000313" key="9">
    <source>
        <dbReference type="Proteomes" id="UP000193685"/>
    </source>
</evidence>
<comment type="subcellular location">
    <subcellularLocation>
        <location evidence="1">Golgi apparatus membrane</location>
        <topology evidence="1">Peripheral membrane protein</topology>
    </subcellularLocation>
</comment>
<dbReference type="AlphaFoldDB" id="A0A1Y2FUN9"/>
<dbReference type="PANTHER" id="PTHR31658">
    <property type="entry name" value="CONSERVED OLIGOMERIC GOLGI COMPLEX SUBUNIT 1"/>
    <property type="match status" value="1"/>
</dbReference>
<dbReference type="OrthoDB" id="46189at2759"/>
<keyword evidence="5" id="KW-0653">Protein transport</keyword>
<reference evidence="8 9" key="1">
    <citation type="submission" date="2016-07" db="EMBL/GenBank/DDBJ databases">
        <title>Pervasive Adenine N6-methylation of Active Genes in Fungi.</title>
        <authorList>
            <consortium name="DOE Joint Genome Institute"/>
            <person name="Mondo S.J."/>
            <person name="Dannebaum R.O."/>
            <person name="Kuo R.C."/>
            <person name="Labutti K."/>
            <person name="Haridas S."/>
            <person name="Kuo A."/>
            <person name="Salamov A."/>
            <person name="Ahrendt S.R."/>
            <person name="Lipzen A."/>
            <person name="Sullivan W."/>
            <person name="Andreopoulos W.B."/>
            <person name="Clum A."/>
            <person name="Lindquist E."/>
            <person name="Daum C."/>
            <person name="Ramamoorthy G.K."/>
            <person name="Gryganskyi A."/>
            <person name="Culley D."/>
            <person name="Magnuson J.K."/>
            <person name="James T.Y."/>
            <person name="O'Malley M.A."/>
            <person name="Stajich J.E."/>
            <person name="Spatafora J.W."/>
            <person name="Visel A."/>
            <person name="Grigoriev I.V."/>
        </authorList>
    </citation>
    <scope>NUCLEOTIDE SEQUENCE [LARGE SCALE GENOMIC DNA]</scope>
    <source>
        <strain evidence="8 9">12-1054</strain>
    </source>
</reference>
<dbReference type="GO" id="GO:0000139">
    <property type="term" value="C:Golgi membrane"/>
    <property type="evidence" value="ECO:0007669"/>
    <property type="project" value="UniProtKB-SubCell"/>
</dbReference>
<name>A0A1Y2FUN9_PROLT</name>
<evidence type="ECO:0000256" key="3">
    <source>
        <dbReference type="ARBA" id="ARBA00020978"/>
    </source>
</evidence>
<protein>
    <recommendedName>
        <fullName evidence="3">Conserved oligomeric Golgi complex subunit 1</fullName>
    </recommendedName>
</protein>
<evidence type="ECO:0000313" key="8">
    <source>
        <dbReference type="EMBL" id="ORY87669.1"/>
    </source>
</evidence>
<evidence type="ECO:0000256" key="5">
    <source>
        <dbReference type="ARBA" id="ARBA00022927"/>
    </source>
</evidence>
<dbReference type="Proteomes" id="UP000193685">
    <property type="component" value="Unassembled WGS sequence"/>
</dbReference>
<dbReference type="GO" id="GO:0017119">
    <property type="term" value="C:Golgi transport complex"/>
    <property type="evidence" value="ECO:0007669"/>
    <property type="project" value="InterPro"/>
</dbReference>
<dbReference type="RefSeq" id="XP_040728164.1">
    <property type="nucleotide sequence ID" value="XM_040870811.1"/>
</dbReference>
<comment type="caution">
    <text evidence="8">The sequence shown here is derived from an EMBL/GenBank/DDBJ whole genome shotgun (WGS) entry which is preliminary data.</text>
</comment>